<proteinExistence type="inferred from homology"/>
<dbReference type="GO" id="GO:0042626">
    <property type="term" value="F:ATPase-coupled transmembrane transporter activity"/>
    <property type="evidence" value="ECO:0007669"/>
    <property type="project" value="TreeGrafter"/>
</dbReference>
<evidence type="ECO:0000256" key="5">
    <source>
        <dbReference type="ARBA" id="ARBA00022737"/>
    </source>
</evidence>
<comment type="similarity">
    <text evidence="2">Belongs to the ABC transporter superfamily.</text>
</comment>
<name>A0AB74F4C3_9FIRM</name>
<protein>
    <submittedName>
        <fullName evidence="12">Energy-coupling factor transport system ATP-binding protein</fullName>
    </submittedName>
</protein>
<evidence type="ECO:0000256" key="2">
    <source>
        <dbReference type="ARBA" id="ARBA00005417"/>
    </source>
</evidence>
<dbReference type="GO" id="GO:0043190">
    <property type="term" value="C:ATP-binding cassette (ABC) transporter complex"/>
    <property type="evidence" value="ECO:0007669"/>
    <property type="project" value="TreeGrafter"/>
</dbReference>
<dbReference type="PANTHER" id="PTHR43553:SF23">
    <property type="entry name" value="ABC TRANSPORTER ATP-BINDING COMPONENT"/>
    <property type="match status" value="1"/>
</dbReference>
<feature type="domain" description="ABC transporter" evidence="11">
    <location>
        <begin position="262"/>
        <end position="490"/>
    </location>
</feature>
<dbReference type="PANTHER" id="PTHR43553">
    <property type="entry name" value="HEAVY METAL TRANSPORTER"/>
    <property type="match status" value="1"/>
</dbReference>
<dbReference type="SMART" id="SM00382">
    <property type="entry name" value="AAA"/>
    <property type="match status" value="2"/>
</dbReference>
<keyword evidence="4" id="KW-1003">Cell membrane</keyword>
<keyword evidence="6" id="KW-0547">Nucleotide-binding</keyword>
<dbReference type="GO" id="GO:0016887">
    <property type="term" value="F:ATP hydrolysis activity"/>
    <property type="evidence" value="ECO:0007669"/>
    <property type="project" value="InterPro"/>
</dbReference>
<dbReference type="Pfam" id="PF00005">
    <property type="entry name" value="ABC_tran"/>
    <property type="match status" value="2"/>
</dbReference>
<evidence type="ECO:0000313" key="13">
    <source>
        <dbReference type="Proteomes" id="UP000184012"/>
    </source>
</evidence>
<accession>A0AB74F4C3</accession>
<comment type="caution">
    <text evidence="12">The sequence shown here is derived from an EMBL/GenBank/DDBJ whole genome shotgun (WGS) entry which is preliminary data.</text>
</comment>
<gene>
    <name evidence="12" type="ORF">SAMN04515649_1154</name>
</gene>
<dbReference type="InterPro" id="IPR017871">
    <property type="entry name" value="ABC_transporter-like_CS"/>
</dbReference>
<dbReference type="EMBL" id="FRBP01000015">
    <property type="protein sequence ID" value="SHM32038.1"/>
    <property type="molecule type" value="Genomic_DNA"/>
</dbReference>
<comment type="function">
    <text evidence="10">Probably part of an ABC transporter complex. Responsible for energy coupling to the transport system.</text>
</comment>
<dbReference type="CDD" id="cd03225">
    <property type="entry name" value="ABC_cobalt_CbiO_domain1"/>
    <property type="match status" value="1"/>
</dbReference>
<dbReference type="CDD" id="cd03226">
    <property type="entry name" value="ABC_cobalt_CbiO_domain2"/>
    <property type="match status" value="1"/>
</dbReference>
<dbReference type="PROSITE" id="PS00211">
    <property type="entry name" value="ABC_TRANSPORTER_1"/>
    <property type="match status" value="1"/>
</dbReference>
<keyword evidence="7 12" id="KW-0067">ATP-binding</keyword>
<dbReference type="FunFam" id="3.40.50.300:FF:000224">
    <property type="entry name" value="Energy-coupling factor transporter ATP-binding protein EcfA"/>
    <property type="match status" value="1"/>
</dbReference>
<dbReference type="Proteomes" id="UP000184012">
    <property type="component" value="Unassembled WGS sequence"/>
</dbReference>
<keyword evidence="9" id="KW-0472">Membrane</keyword>
<keyword evidence="8" id="KW-1278">Translocase</keyword>
<evidence type="ECO:0000256" key="10">
    <source>
        <dbReference type="ARBA" id="ARBA00025157"/>
    </source>
</evidence>
<dbReference type="AlphaFoldDB" id="A0AB74F4C3"/>
<keyword evidence="3" id="KW-0813">Transport</keyword>
<dbReference type="InterPro" id="IPR050095">
    <property type="entry name" value="ECF_ABC_transporter_ATP-bd"/>
</dbReference>
<evidence type="ECO:0000256" key="6">
    <source>
        <dbReference type="ARBA" id="ARBA00022741"/>
    </source>
</evidence>
<dbReference type="PROSITE" id="PS50893">
    <property type="entry name" value="ABC_TRANSPORTER_2"/>
    <property type="match status" value="2"/>
</dbReference>
<evidence type="ECO:0000256" key="3">
    <source>
        <dbReference type="ARBA" id="ARBA00022448"/>
    </source>
</evidence>
<keyword evidence="5" id="KW-0677">Repeat</keyword>
<feature type="domain" description="ABC transporter" evidence="11">
    <location>
        <begin position="3"/>
        <end position="241"/>
    </location>
</feature>
<dbReference type="InterPro" id="IPR027417">
    <property type="entry name" value="P-loop_NTPase"/>
</dbReference>
<evidence type="ECO:0000313" key="12">
    <source>
        <dbReference type="EMBL" id="SHM32038.1"/>
    </source>
</evidence>
<dbReference type="GO" id="GO:0005524">
    <property type="term" value="F:ATP binding"/>
    <property type="evidence" value="ECO:0007669"/>
    <property type="project" value="UniProtKB-KW"/>
</dbReference>
<evidence type="ECO:0000259" key="11">
    <source>
        <dbReference type="PROSITE" id="PS50893"/>
    </source>
</evidence>
<comment type="subcellular location">
    <subcellularLocation>
        <location evidence="1">Cell membrane</location>
        <topology evidence="1">Peripheral membrane protein</topology>
    </subcellularLocation>
</comment>
<evidence type="ECO:0000256" key="9">
    <source>
        <dbReference type="ARBA" id="ARBA00023136"/>
    </source>
</evidence>
<dbReference type="InterPro" id="IPR015856">
    <property type="entry name" value="ABC_transpr_CbiO/EcfA_su"/>
</dbReference>
<dbReference type="SUPFAM" id="SSF52540">
    <property type="entry name" value="P-loop containing nucleoside triphosphate hydrolases"/>
    <property type="match status" value="2"/>
</dbReference>
<evidence type="ECO:0000256" key="7">
    <source>
        <dbReference type="ARBA" id="ARBA00022840"/>
    </source>
</evidence>
<dbReference type="InterPro" id="IPR003593">
    <property type="entry name" value="AAA+_ATPase"/>
</dbReference>
<evidence type="ECO:0000256" key="8">
    <source>
        <dbReference type="ARBA" id="ARBA00022967"/>
    </source>
</evidence>
<evidence type="ECO:0000256" key="1">
    <source>
        <dbReference type="ARBA" id="ARBA00004202"/>
    </source>
</evidence>
<evidence type="ECO:0000256" key="4">
    <source>
        <dbReference type="ARBA" id="ARBA00022475"/>
    </source>
</evidence>
<dbReference type="InterPro" id="IPR003439">
    <property type="entry name" value="ABC_transporter-like_ATP-bd"/>
</dbReference>
<reference evidence="12 13" key="1">
    <citation type="submission" date="2016-11" db="EMBL/GenBank/DDBJ databases">
        <authorList>
            <person name="Varghese N."/>
            <person name="Submissions S."/>
        </authorList>
    </citation>
    <scope>NUCLEOTIDE SEQUENCE [LARGE SCALE GENOMIC DNA]</scope>
    <source>
        <strain evidence="12 13">FD</strain>
    </source>
</reference>
<dbReference type="Gene3D" id="3.40.50.300">
    <property type="entry name" value="P-loop containing nucleotide triphosphate hydrolases"/>
    <property type="match status" value="2"/>
</dbReference>
<sequence length="490" mass="55560">MMITLKNISYTTNSNEKILDDINLNIKKGEFVVITGKSGSGKTTLASVINGLISHTYEGTLTGEAYINGENINDLELSQISNKVGTVFQDPRSQFFMTDPFNEVAFGLSNMRLNKDEIKRRVENSLKVFGIEHLKEKSIFKLSSGEKQKVAIASCYAMEPDIYLFDEPTANLDIQSIFDLRDILKELKKFGKTIVVLEHRLFYLPNLLDRMIVIRDGKIEREFSKKTLLDVQNNCQDIRSLYLNDLTAVNYTKPNVKENPILEVKKISYSHSKEEKNDVLKDISITAFGNEIIGIIGENGVGKTTFARVCSGLLKEKDGNIFVEGKKYTHKKRLGKVYFVMQDSDFQLFTGSVEEELSIGKSGAMLTDEEKNTIMSRFEILNFKDRHPMTLSRGQKQRLTIAVATTSESKIIFFDEPTSGLDKNSMDLVSQSILEISDKNKVLFVISHDYEFLLSVCNRIIYLKNGSVNLDFKLNSDTESKLWELLSKGR</sequence>
<organism evidence="12 13">
    <name type="scientific">Eubacterium callanderi</name>
    <dbReference type="NCBI Taxonomy" id="53442"/>
    <lineage>
        <taxon>Bacteria</taxon>
        <taxon>Bacillati</taxon>
        <taxon>Bacillota</taxon>
        <taxon>Clostridia</taxon>
        <taxon>Eubacteriales</taxon>
        <taxon>Eubacteriaceae</taxon>
        <taxon>Eubacterium</taxon>
    </lineage>
</organism>